<dbReference type="RefSeq" id="WP_184674100.1">
    <property type="nucleotide sequence ID" value="NZ_BAABAI010000014.1"/>
</dbReference>
<feature type="compositionally biased region" description="Pro residues" evidence="2">
    <location>
        <begin position="82"/>
        <end position="98"/>
    </location>
</feature>
<dbReference type="InterPro" id="IPR005754">
    <property type="entry name" value="Sortase"/>
</dbReference>
<protein>
    <recommendedName>
        <fullName evidence="5">Sortase family protein</fullName>
    </recommendedName>
</protein>
<evidence type="ECO:0000256" key="1">
    <source>
        <dbReference type="ARBA" id="ARBA00022801"/>
    </source>
</evidence>
<dbReference type="Gene3D" id="2.40.260.10">
    <property type="entry name" value="Sortase"/>
    <property type="match status" value="1"/>
</dbReference>
<evidence type="ECO:0008006" key="5">
    <source>
        <dbReference type="Google" id="ProtNLM"/>
    </source>
</evidence>
<dbReference type="SUPFAM" id="SSF63817">
    <property type="entry name" value="Sortase"/>
    <property type="match status" value="1"/>
</dbReference>
<accession>A0A7W7T8F9</accession>
<dbReference type="CDD" id="cd05829">
    <property type="entry name" value="Sortase_F"/>
    <property type="match status" value="1"/>
</dbReference>
<dbReference type="EMBL" id="JACHJS010000001">
    <property type="protein sequence ID" value="MBB4968512.1"/>
    <property type="molecule type" value="Genomic_DNA"/>
</dbReference>
<dbReference type="GO" id="GO:0016787">
    <property type="term" value="F:hydrolase activity"/>
    <property type="evidence" value="ECO:0007669"/>
    <property type="project" value="UniProtKB-KW"/>
</dbReference>
<evidence type="ECO:0000313" key="4">
    <source>
        <dbReference type="Proteomes" id="UP000542674"/>
    </source>
</evidence>
<dbReference type="Pfam" id="PF04203">
    <property type="entry name" value="Sortase"/>
    <property type="match status" value="1"/>
</dbReference>
<gene>
    <name evidence="3" type="ORF">F4559_005871</name>
</gene>
<proteinExistence type="predicted"/>
<keyword evidence="1" id="KW-0378">Hydrolase</keyword>
<feature type="region of interest" description="Disordered" evidence="2">
    <location>
        <begin position="45"/>
        <end position="104"/>
    </location>
</feature>
<reference evidence="3 4" key="1">
    <citation type="submission" date="2020-08" db="EMBL/GenBank/DDBJ databases">
        <title>Sequencing the genomes of 1000 actinobacteria strains.</title>
        <authorList>
            <person name="Klenk H.-P."/>
        </authorList>
    </citation>
    <scope>NUCLEOTIDE SEQUENCE [LARGE SCALE GENOMIC DNA]</scope>
    <source>
        <strain evidence="3 4">DSM 45084</strain>
    </source>
</reference>
<evidence type="ECO:0000313" key="3">
    <source>
        <dbReference type="EMBL" id="MBB4968512.1"/>
    </source>
</evidence>
<dbReference type="InterPro" id="IPR042001">
    <property type="entry name" value="Sortase_F"/>
</dbReference>
<evidence type="ECO:0000256" key="2">
    <source>
        <dbReference type="SAM" id="MobiDB-lite"/>
    </source>
</evidence>
<dbReference type="AlphaFoldDB" id="A0A7W7T8F9"/>
<dbReference type="InterPro" id="IPR023365">
    <property type="entry name" value="Sortase_dom-sf"/>
</dbReference>
<keyword evidence="4" id="KW-1185">Reference proteome</keyword>
<organism evidence="3 4">
    <name type="scientific">Saccharothrix violaceirubra</name>
    <dbReference type="NCBI Taxonomy" id="413306"/>
    <lineage>
        <taxon>Bacteria</taxon>
        <taxon>Bacillati</taxon>
        <taxon>Actinomycetota</taxon>
        <taxon>Actinomycetes</taxon>
        <taxon>Pseudonocardiales</taxon>
        <taxon>Pseudonocardiaceae</taxon>
        <taxon>Saccharothrix</taxon>
    </lineage>
</organism>
<dbReference type="Proteomes" id="UP000542674">
    <property type="component" value="Unassembled WGS sequence"/>
</dbReference>
<comment type="caution">
    <text evidence="3">The sequence shown here is derived from an EMBL/GenBank/DDBJ whole genome shotgun (WGS) entry which is preliminary data.</text>
</comment>
<sequence>MRTVRSRRAGGSSARRPTVRIASAVAVVAAVVAVVTAFDWPPVVTAGVARPGAPVTPNPLGDSMRTGRGPDLAGVPAGFQPPSGPTTPAPTTTPPPTGQTPGTVRLPGGGTAALVRKEVTADGVLPVPDGVGEATWWGVDLGAGEGATVLAGHVDWQGMTGPFEVLWRAEDGQEVVVVDNAGKEFAYTVSQVVTVRKDELPAKAVEFFGPRGPHRLVLVTCGGRWVGGGAGYEENRVVIATPRR</sequence>
<name>A0A7W7T8F9_9PSEU</name>